<reference evidence="1 2" key="8">
    <citation type="journal article" date="2010" name="J. Virol.">
        <title>Microarray analysis of Paramecium bursaria chlorella virus 1 transcription.</title>
        <authorList>
            <person name="Yanai-Balser G.M."/>
            <person name="Duncan G.A."/>
            <person name="Eudy J.D."/>
            <person name="Wang D."/>
            <person name="Li X."/>
            <person name="Agarkova I.V."/>
            <person name="Dunigan D.D."/>
            <person name="Van Etten J.L."/>
        </authorList>
    </citation>
    <scope>NUCLEOTIDE SEQUENCE [LARGE SCALE GENOMIC DNA]</scope>
</reference>
<dbReference type="GeneID" id="918243"/>
<sequence>MPQRRHCGLRMHRQWILKICRTECFNAVNANLVKRATMKCKLGVPTNLNIMGGKAVSGELCGYVLLKTCWYSTAQCKCFVLYSR</sequence>
<dbReference type="EMBL" id="JF411744">
    <property type="protein sequence ID" value="AAC96493.1"/>
    <property type="molecule type" value="Genomic_DNA"/>
</dbReference>
<reference evidence="1 2" key="4">
    <citation type="journal article" date="1996" name="Virology">
        <title>Analysis of 76 kb of the chlorella virus PBCV-1 330-kb genome: map positions 182 to 258.</title>
        <authorList>
            <person name="Kutish G.F."/>
            <person name="Li Y."/>
            <person name="Lu Z."/>
            <person name="Furuta M."/>
            <person name="Rock D.L."/>
            <person name="Van Etten J.L."/>
        </authorList>
    </citation>
    <scope>NUCLEOTIDE SEQUENCE [LARGE SCALE GENOMIC DNA]</scope>
</reference>
<evidence type="ECO:0000313" key="2">
    <source>
        <dbReference type="Proteomes" id="UP000000862"/>
    </source>
</evidence>
<gene>
    <name evidence="1" type="primary">a124L</name>
</gene>
<reference evidence="1 2" key="2">
    <citation type="journal article" date="1995" name="Virology">
        <title>Analysis of 43 kb of the Chlorella virus PBCV-1 330-kb genome: map positions 45 to 88.</title>
        <authorList>
            <person name="Li Y."/>
            <person name="Lu Z."/>
            <person name="Burbank D.E."/>
            <person name="Kutish G.F."/>
            <person name="Rock D.L."/>
            <person name="Van Etten J.L."/>
        </authorList>
    </citation>
    <scope>NUCLEOTIDE SEQUENCE [LARGE SCALE GENOMIC DNA]</scope>
</reference>
<reference evidence="1 2" key="6">
    <citation type="journal article" date="1999" name="Virology">
        <title>Chlorella virus PBCV-1 encodes a functional homospermidine synthase.</title>
        <authorList>
            <person name="Kaiser A."/>
            <person name="Vollmert M."/>
            <person name="Tholl D."/>
            <person name="Graves M.V."/>
            <person name="Gurnon J.R."/>
            <person name="Xing W."/>
            <person name="Lisec A.D."/>
            <person name="Nickerson K.W."/>
            <person name="Van Etten J.L."/>
        </authorList>
    </citation>
    <scope>NUCLEOTIDE SEQUENCE [LARGE SCALE GENOMIC DNA]</scope>
</reference>
<evidence type="ECO:0000313" key="1">
    <source>
        <dbReference type="EMBL" id="AAC96493.1"/>
    </source>
</evidence>
<name>Q84445_PBCV1</name>
<reference evidence="1 2" key="5">
    <citation type="journal article" date="1997" name="Virology">
        <title>Analysis of 74 kb of DNA located at the right end of the 330-kb chlorella virus PBCV-1 genome.</title>
        <authorList>
            <person name="Li Y."/>
            <person name="Lu Z."/>
            <person name="Sun L."/>
            <person name="Ropp S."/>
            <person name="Kutish G.F."/>
            <person name="Rock D.L."/>
            <person name="Van Etten J.L."/>
        </authorList>
    </citation>
    <scope>NUCLEOTIDE SEQUENCE [LARGE SCALE GENOMIC DNA]</scope>
</reference>
<protein>
    <submittedName>
        <fullName evidence="1">Uncharacterized protein</fullName>
    </submittedName>
</protein>
<reference evidence="1 2" key="7">
    <citation type="journal article" date="2000" name="Virology">
        <title>Characterization of a beta-1,3-glucanase encoded by chlorella virus PBCV-1.</title>
        <authorList>
            <person name="Sun L."/>
            <person name="Gurnon J.R."/>
            <person name="Adams B.J."/>
            <person name="Graves M.V."/>
            <person name="Van Etten J.L."/>
        </authorList>
    </citation>
    <scope>NUCLEOTIDE SEQUENCE [LARGE SCALE GENOMIC DNA]</scope>
</reference>
<accession>Q84445</accession>
<keyword evidence="2" id="KW-1185">Reference proteome</keyword>
<organismHost>
    <name type="scientific">Chlorella</name>
    <dbReference type="NCBI Taxonomy" id="3071"/>
</organismHost>
<organism evidence="1 2">
    <name type="scientific">Paramecium bursaria Chlorella virus 1</name>
    <name type="common">PBCV-1</name>
    <dbReference type="NCBI Taxonomy" id="10506"/>
    <lineage>
        <taxon>Viruses</taxon>
        <taxon>Varidnaviria</taxon>
        <taxon>Bamfordvirae</taxon>
        <taxon>Nucleocytoviricota</taxon>
        <taxon>Megaviricetes</taxon>
        <taxon>Algavirales</taxon>
        <taxon>Phycodnaviridae</taxon>
        <taxon>Chlorovirus</taxon>
        <taxon>Chlorovirus vanettense</taxon>
    </lineage>
</organism>
<dbReference type="Proteomes" id="UP000000862">
    <property type="component" value="Segment"/>
</dbReference>
<dbReference type="OrthoDB" id="35821at10239"/>
<dbReference type="KEGG" id="vg:918243"/>
<dbReference type="PIR" id="T17615">
    <property type="entry name" value="T17615"/>
</dbReference>
<reference evidence="1 2" key="3">
    <citation type="journal article" date="1996" name="Virology">
        <title>Analysis of 94 kb of the chlorella virus PBCV-1 330-kb genome: map positions 88 to 182.</title>
        <authorList>
            <person name="Lu Z."/>
            <person name="Li Y."/>
            <person name="Que Q."/>
            <person name="Kutish G.F."/>
            <person name="Rock D.L."/>
            <person name="Van Etten J.L."/>
        </authorList>
    </citation>
    <scope>NUCLEOTIDE SEQUENCE [LARGE SCALE GENOMIC DNA]</scope>
</reference>
<reference evidence="1 2" key="1">
    <citation type="journal article" date="1995" name="Virology">
        <title>Analysis of 45 kb of DNA located at the left end of the chlorella virus PBCV-1 genome.</title>
        <authorList>
            <person name="Lu Z."/>
            <person name="Li Y."/>
            <person name="Zhang Y."/>
            <person name="Kutish G.F."/>
            <person name="Rock D.L."/>
            <person name="Van Etten J.L."/>
        </authorList>
    </citation>
    <scope>NUCLEOTIDE SEQUENCE [LARGE SCALE GENOMIC DNA]</scope>
</reference>
<dbReference type="RefSeq" id="NP_048473.1">
    <property type="nucleotide sequence ID" value="NC_000852.5"/>
</dbReference>
<proteinExistence type="predicted"/>